<evidence type="ECO:0000256" key="2">
    <source>
        <dbReference type="ARBA" id="ARBA00013276"/>
    </source>
</evidence>
<organism>
    <name type="scientific">Ixodes scapularis</name>
    <name type="common">Black-legged tick</name>
    <name type="synonym">Deer tick</name>
    <dbReference type="NCBI Taxonomy" id="6945"/>
    <lineage>
        <taxon>Eukaryota</taxon>
        <taxon>Metazoa</taxon>
        <taxon>Ecdysozoa</taxon>
        <taxon>Arthropoda</taxon>
        <taxon>Chelicerata</taxon>
        <taxon>Arachnida</taxon>
        <taxon>Acari</taxon>
        <taxon>Parasitiformes</taxon>
        <taxon>Ixodida</taxon>
        <taxon>Ixodoidea</taxon>
        <taxon>Ixodidae</taxon>
        <taxon>Ixodinae</taxon>
        <taxon>Ixodes</taxon>
    </lineage>
</organism>
<dbReference type="InterPro" id="IPR002018">
    <property type="entry name" value="CarbesteraseB"/>
</dbReference>
<keyword evidence="7" id="KW-0325">Glycoprotein</keyword>
<evidence type="ECO:0000256" key="8">
    <source>
        <dbReference type="ARBA" id="ARBA00048484"/>
    </source>
</evidence>
<proteinExistence type="inferred from homology"/>
<dbReference type="GO" id="GO:0005886">
    <property type="term" value="C:plasma membrane"/>
    <property type="evidence" value="ECO:0000318"/>
    <property type="project" value="GO_Central"/>
</dbReference>
<dbReference type="VEuPathDB" id="VectorBase:ISCW003637"/>
<dbReference type="PaxDb" id="6945-B7PJL9"/>
<keyword evidence="9" id="KW-0812">Transmembrane</keyword>
<evidence type="ECO:0000256" key="4">
    <source>
        <dbReference type="ARBA" id="ARBA00022801"/>
    </source>
</evidence>
<dbReference type="EMBL" id="DS727378">
    <property type="protein sequence ID" value="EEC06791.1"/>
    <property type="molecule type" value="Genomic_DNA"/>
</dbReference>
<keyword evidence="3" id="KW-0719">Serine esterase</keyword>
<reference evidence="11 13" key="1">
    <citation type="submission" date="2008-03" db="EMBL/GenBank/DDBJ databases">
        <title>Annotation of Ixodes scapularis.</title>
        <authorList>
            <consortium name="Ixodes scapularis Genome Project Consortium"/>
            <person name="Caler E."/>
            <person name="Hannick L.I."/>
            <person name="Bidwell S."/>
            <person name="Joardar V."/>
            <person name="Thiagarajan M."/>
            <person name="Amedeo P."/>
            <person name="Galinsky K.J."/>
            <person name="Schobel S."/>
            <person name="Inman J."/>
            <person name="Hostetler J."/>
            <person name="Miller J."/>
            <person name="Hammond M."/>
            <person name="Megy K."/>
            <person name="Lawson D."/>
            <person name="Kodira C."/>
            <person name="Sutton G."/>
            <person name="Meyer J."/>
            <person name="Hill C.A."/>
            <person name="Birren B."/>
            <person name="Nene V."/>
            <person name="Collins F."/>
            <person name="Alarcon-Chaidez F."/>
            <person name="Wikel S."/>
            <person name="Strausberg R."/>
        </authorList>
    </citation>
    <scope>NUCLEOTIDE SEQUENCE [LARGE SCALE GENOMIC DNA]</scope>
    <source>
        <strain evidence="13">Wikel</strain>
        <strain evidence="11">Wikel colony</strain>
    </source>
</reference>
<dbReference type="InParanoid" id="B7PJL9"/>
<feature type="transmembrane region" description="Helical" evidence="9">
    <location>
        <begin position="43"/>
        <end position="69"/>
    </location>
</feature>
<dbReference type="STRING" id="6945.B7PJL9"/>
<dbReference type="SUPFAM" id="SSF53474">
    <property type="entry name" value="alpha/beta-Hydrolases"/>
    <property type="match status" value="1"/>
</dbReference>
<dbReference type="VEuPathDB" id="VectorBase:ISCI003637"/>
<evidence type="ECO:0000256" key="3">
    <source>
        <dbReference type="ARBA" id="ARBA00022487"/>
    </source>
</evidence>
<dbReference type="GO" id="GO:0019695">
    <property type="term" value="P:choline metabolic process"/>
    <property type="evidence" value="ECO:0000318"/>
    <property type="project" value="GO_Central"/>
</dbReference>
<dbReference type="GO" id="GO:0005615">
    <property type="term" value="C:extracellular space"/>
    <property type="evidence" value="ECO:0000318"/>
    <property type="project" value="GO_Central"/>
</dbReference>
<evidence type="ECO:0000256" key="9">
    <source>
        <dbReference type="SAM" id="Phobius"/>
    </source>
</evidence>
<keyword evidence="9" id="KW-0472">Membrane</keyword>
<dbReference type="EMBL" id="ABJB010123700">
    <property type="status" value="NOT_ANNOTATED_CDS"/>
    <property type="molecule type" value="Genomic_DNA"/>
</dbReference>
<evidence type="ECO:0000256" key="1">
    <source>
        <dbReference type="ARBA" id="ARBA00005964"/>
    </source>
</evidence>
<dbReference type="OrthoDB" id="6490786at2759"/>
<keyword evidence="13" id="KW-1185">Reference proteome</keyword>
<dbReference type="GO" id="GO:0006581">
    <property type="term" value="P:acetylcholine catabolic process"/>
    <property type="evidence" value="ECO:0000318"/>
    <property type="project" value="GO_Central"/>
</dbReference>
<dbReference type="GO" id="GO:0003990">
    <property type="term" value="F:acetylcholinesterase activity"/>
    <property type="evidence" value="ECO:0000318"/>
    <property type="project" value="GO_Central"/>
</dbReference>
<dbReference type="PRINTS" id="PR00878">
    <property type="entry name" value="CHOLNESTRASE"/>
</dbReference>
<keyword evidence="4 11" id="KW-0378">Hydrolase</keyword>
<dbReference type="Pfam" id="PF00135">
    <property type="entry name" value="COesterase"/>
    <property type="match status" value="1"/>
</dbReference>
<dbReference type="ESTHER" id="ixosc-b7pjl9">
    <property type="family name" value="Cholinesterase-like"/>
</dbReference>
<name>B7PJL9_IXOSC</name>
<dbReference type="InterPro" id="IPR000997">
    <property type="entry name" value="Cholinesterase"/>
</dbReference>
<evidence type="ECO:0000313" key="12">
    <source>
        <dbReference type="EnsemblMetazoa" id="ISCW003637-PA"/>
    </source>
</evidence>
<dbReference type="AlphaFoldDB" id="B7PJL9"/>
<dbReference type="VEuPathDB" id="VectorBase:ISCP_010285"/>
<feature type="domain" description="Carboxylesterase type B" evidence="10">
    <location>
        <begin position="86"/>
        <end position="564"/>
    </location>
</feature>
<accession>B7PJL9</accession>
<dbReference type="PROSITE" id="PS00941">
    <property type="entry name" value="CARBOXYLESTERASE_B_2"/>
    <property type="match status" value="1"/>
</dbReference>
<keyword evidence="9" id="KW-1133">Transmembrane helix</keyword>
<dbReference type="InterPro" id="IPR050654">
    <property type="entry name" value="AChE-related_enzymes"/>
</dbReference>
<reference evidence="12" key="2">
    <citation type="submission" date="2020-05" db="UniProtKB">
        <authorList>
            <consortium name="EnsemblMetazoa"/>
        </authorList>
    </citation>
    <scope>IDENTIFICATION</scope>
    <source>
        <strain evidence="12">wikel</strain>
    </source>
</reference>
<dbReference type="InterPro" id="IPR019819">
    <property type="entry name" value="Carboxylesterase_B_CS"/>
</dbReference>
<protein>
    <recommendedName>
        <fullName evidence="2">acetylcholinesterase</fullName>
        <ecNumber evidence="2">3.1.1.7</ecNumber>
    </recommendedName>
</protein>
<keyword evidence="6" id="KW-1015">Disulfide bond</keyword>
<dbReference type="Gene3D" id="3.40.50.1820">
    <property type="entry name" value="alpha/beta hydrolase"/>
    <property type="match status" value="1"/>
</dbReference>
<evidence type="ECO:0000256" key="6">
    <source>
        <dbReference type="ARBA" id="ARBA00023157"/>
    </source>
</evidence>
<dbReference type="HOGENOM" id="CLU_006586_13_0_1"/>
<evidence type="ECO:0000256" key="5">
    <source>
        <dbReference type="ARBA" id="ARBA00022867"/>
    </source>
</evidence>
<keyword evidence="5" id="KW-0531">Neurotransmitter degradation</keyword>
<dbReference type="EnsemblMetazoa" id="ISCW003637-RA">
    <property type="protein sequence ID" value="ISCW003637-PA"/>
    <property type="gene ID" value="ISCW003637"/>
</dbReference>
<dbReference type="EC" id="3.1.1.7" evidence="2"/>
<dbReference type="InterPro" id="IPR029058">
    <property type="entry name" value="AB_hydrolase_fold"/>
</dbReference>
<sequence length="586" mass="65028">MEDCRSTIARKEKEETTEILAPPSTATKKKSVKKMIEREASSWCGRAVACLLVTVLLVVIIIWIVVIIAGGSANPFKHLWPFKRELTIKTSLGEVRGALLQVLNKTIRVFYGIPFATAPNRFATAVPHSPWRGVRDAQNPLPNRCPQPAHTHYFDVPVNSSTQEDCLFIDIYAPDSVPDAPRRPVVLILHGGAFQTGSNRDPLYDGKFLAAVGEVIVAVPNYRLNAFGFFQTSLDTSPGNQGLWDQHLAIKWVHTNAPVFGGRRSLVTLLGVDSGAISAGLHLLSPVSRELFSRVIMQGGSPFYMGEFAPYVDDAELDTFARSVCSNRSQEGPEDEKYTLECLRNASVSELLDNLDPFDGVNKKSFGPYYGEKGEGRFTRQLQHAIHNRPANAMRGKDLLIGYTSNEGEYFMRLLSVAWSVSSVNRFPRALMRIFLERLCLQFYSRPKLLPLLDFYFGRKNASSNVDCFLKACHFLGDVYVKCPVGMMADHVSASGGRVYVYELDLETESVAPAAGFSRGAPHYADALLSLGHVYHWNSTTPSTALNLSAELMRRWAAFASTGYEAFAPFRGFCLSPFCKERNLGE</sequence>
<evidence type="ECO:0000313" key="13">
    <source>
        <dbReference type="Proteomes" id="UP000001555"/>
    </source>
</evidence>
<gene>
    <name evidence="11" type="ORF">IscW_ISCW003637</name>
</gene>
<dbReference type="Proteomes" id="UP000001555">
    <property type="component" value="Unassembled WGS sequence"/>
</dbReference>
<comment type="catalytic activity">
    <reaction evidence="8">
        <text>acetylcholine + H2O = choline + acetate + H(+)</text>
        <dbReference type="Rhea" id="RHEA:17561"/>
        <dbReference type="ChEBI" id="CHEBI:15354"/>
        <dbReference type="ChEBI" id="CHEBI:15355"/>
        <dbReference type="ChEBI" id="CHEBI:15377"/>
        <dbReference type="ChEBI" id="CHEBI:15378"/>
        <dbReference type="ChEBI" id="CHEBI:30089"/>
        <dbReference type="EC" id="3.1.1.7"/>
    </reaction>
</comment>
<evidence type="ECO:0000259" key="10">
    <source>
        <dbReference type="Pfam" id="PF00135"/>
    </source>
</evidence>
<dbReference type="PANTHER" id="PTHR43918:SF4">
    <property type="entry name" value="CARBOXYLIC ESTER HYDROLASE"/>
    <property type="match status" value="1"/>
</dbReference>
<evidence type="ECO:0000313" key="11">
    <source>
        <dbReference type="EMBL" id="EEC06791.1"/>
    </source>
</evidence>
<dbReference type="PANTHER" id="PTHR43918">
    <property type="entry name" value="ACETYLCHOLINESTERASE"/>
    <property type="match status" value="1"/>
</dbReference>
<comment type="similarity">
    <text evidence="1">Belongs to the type-B carboxylesterase/lipase family.</text>
</comment>
<evidence type="ECO:0000256" key="7">
    <source>
        <dbReference type="ARBA" id="ARBA00023180"/>
    </source>
</evidence>